<reference evidence="1" key="1">
    <citation type="submission" date="2018-05" db="EMBL/GenBank/DDBJ databases">
        <authorList>
            <person name="Lanie J.A."/>
            <person name="Ng W.-L."/>
            <person name="Kazmierczak K.M."/>
            <person name="Andrzejewski T.M."/>
            <person name="Davidsen T.M."/>
            <person name="Wayne K.J."/>
            <person name="Tettelin H."/>
            <person name="Glass J.I."/>
            <person name="Rusch D."/>
            <person name="Podicherti R."/>
            <person name="Tsui H.-C.T."/>
            <person name="Winkler M.E."/>
        </authorList>
    </citation>
    <scope>NUCLEOTIDE SEQUENCE</scope>
</reference>
<protein>
    <submittedName>
        <fullName evidence="1">Uncharacterized protein</fullName>
    </submittedName>
</protein>
<feature type="non-terminal residue" evidence="1">
    <location>
        <position position="1"/>
    </location>
</feature>
<name>A0A383C416_9ZZZZ</name>
<dbReference type="AlphaFoldDB" id="A0A383C416"/>
<evidence type="ECO:0000313" key="1">
    <source>
        <dbReference type="EMBL" id="SVE26813.1"/>
    </source>
</evidence>
<accession>A0A383C416</accession>
<sequence length="103" mass="11765">RGVDQGSYLPKKPKDDGLFVFLTWAERRLFITKASSEKSSCRMGKVLYIPLRLTRRVNVSAVVSIYKHLTLYSLNYPRRGCRLLQLGPSGFFLSSGLFYVSKN</sequence>
<gene>
    <name evidence="1" type="ORF">METZ01_LOCUS479667</name>
</gene>
<organism evidence="1">
    <name type="scientific">marine metagenome</name>
    <dbReference type="NCBI Taxonomy" id="408172"/>
    <lineage>
        <taxon>unclassified sequences</taxon>
        <taxon>metagenomes</taxon>
        <taxon>ecological metagenomes</taxon>
    </lineage>
</organism>
<proteinExistence type="predicted"/>
<dbReference type="EMBL" id="UINC01205578">
    <property type="protein sequence ID" value="SVE26813.1"/>
    <property type="molecule type" value="Genomic_DNA"/>
</dbReference>